<evidence type="ECO:0000313" key="2">
    <source>
        <dbReference type="Proteomes" id="UP000887013"/>
    </source>
</evidence>
<sequence>MFLDILIFSAYLNFNDRHYFSAIQTDRSSSVSIDLMTTVAFQRERRMSFHTHRGRLCGLRQNSGSGSNGGCHISAFRKKDHYFAIEETDLTEIKIQILNTCSFS</sequence>
<proteinExistence type="predicted"/>
<dbReference type="EMBL" id="BMAW01042636">
    <property type="protein sequence ID" value="GFS35189.1"/>
    <property type="molecule type" value="Genomic_DNA"/>
</dbReference>
<accession>A0A8X6I8E0</accession>
<name>A0A8X6I8E0_NEPPI</name>
<keyword evidence="2" id="KW-1185">Reference proteome</keyword>
<evidence type="ECO:0000313" key="1">
    <source>
        <dbReference type="EMBL" id="GFS35189.1"/>
    </source>
</evidence>
<dbReference type="Proteomes" id="UP000887013">
    <property type="component" value="Unassembled WGS sequence"/>
</dbReference>
<reference evidence="1" key="1">
    <citation type="submission" date="2020-08" db="EMBL/GenBank/DDBJ databases">
        <title>Multicomponent nature underlies the extraordinary mechanical properties of spider dragline silk.</title>
        <authorList>
            <person name="Kono N."/>
            <person name="Nakamura H."/>
            <person name="Mori M."/>
            <person name="Yoshida Y."/>
            <person name="Ohtoshi R."/>
            <person name="Malay A.D."/>
            <person name="Moran D.A.P."/>
            <person name="Tomita M."/>
            <person name="Numata K."/>
            <person name="Arakawa K."/>
        </authorList>
    </citation>
    <scope>NUCLEOTIDE SEQUENCE</scope>
</reference>
<dbReference type="AlphaFoldDB" id="A0A8X6I8E0"/>
<gene>
    <name evidence="1" type="ORF">NPIL_552171</name>
</gene>
<comment type="caution">
    <text evidence="1">The sequence shown here is derived from an EMBL/GenBank/DDBJ whole genome shotgun (WGS) entry which is preliminary data.</text>
</comment>
<protein>
    <submittedName>
        <fullName evidence="1">Uncharacterized protein</fullName>
    </submittedName>
</protein>
<organism evidence="1 2">
    <name type="scientific">Nephila pilipes</name>
    <name type="common">Giant wood spider</name>
    <name type="synonym">Nephila maculata</name>
    <dbReference type="NCBI Taxonomy" id="299642"/>
    <lineage>
        <taxon>Eukaryota</taxon>
        <taxon>Metazoa</taxon>
        <taxon>Ecdysozoa</taxon>
        <taxon>Arthropoda</taxon>
        <taxon>Chelicerata</taxon>
        <taxon>Arachnida</taxon>
        <taxon>Araneae</taxon>
        <taxon>Araneomorphae</taxon>
        <taxon>Entelegynae</taxon>
        <taxon>Araneoidea</taxon>
        <taxon>Nephilidae</taxon>
        <taxon>Nephila</taxon>
    </lineage>
</organism>